<proteinExistence type="inferred from homology"/>
<dbReference type="Gene3D" id="3.60.21.10">
    <property type="match status" value="1"/>
</dbReference>
<feature type="region of interest" description="Disordered" evidence="6">
    <location>
        <begin position="177"/>
        <end position="206"/>
    </location>
</feature>
<dbReference type="Pfam" id="PF00149">
    <property type="entry name" value="Metallophos"/>
    <property type="match status" value="1"/>
</dbReference>
<evidence type="ECO:0000256" key="4">
    <source>
        <dbReference type="ARBA" id="ARBA00022801"/>
    </source>
</evidence>
<keyword evidence="3" id="KW-0540">Nuclease</keyword>
<dbReference type="InterPro" id="IPR050535">
    <property type="entry name" value="DNA_Repair-Maintenance_Comp"/>
</dbReference>
<dbReference type="Proteomes" id="UP001139207">
    <property type="component" value="Unassembled WGS sequence"/>
</dbReference>
<reference evidence="8" key="1">
    <citation type="submission" date="2022-04" db="EMBL/GenBank/DDBJ databases">
        <title>Corynebacterium kalidii LD5P10.</title>
        <authorList>
            <person name="Sun J.Q."/>
        </authorList>
    </citation>
    <scope>NUCLEOTIDE SEQUENCE</scope>
    <source>
        <strain evidence="8">LD5P10</strain>
    </source>
</reference>
<comment type="caution">
    <text evidence="8">The sequence shown here is derived from an EMBL/GenBank/DDBJ whole genome shotgun (WGS) entry which is preliminary data.</text>
</comment>
<dbReference type="RefSeq" id="WP_244805050.1">
    <property type="nucleotide sequence ID" value="NZ_JALIEA010000017.1"/>
</dbReference>
<dbReference type="AlphaFoldDB" id="A0A9X1WJ05"/>
<dbReference type="InterPro" id="IPR029052">
    <property type="entry name" value="Metallo-depent_PP-like"/>
</dbReference>
<dbReference type="PANTHER" id="PTHR30337:SF0">
    <property type="entry name" value="NUCLEASE SBCCD SUBUNIT D"/>
    <property type="match status" value="1"/>
</dbReference>
<keyword evidence="4" id="KW-0378">Hydrolase</keyword>
<organism evidence="8 9">
    <name type="scientific">Corynebacterium kalidii</name>
    <dbReference type="NCBI Taxonomy" id="2931982"/>
    <lineage>
        <taxon>Bacteria</taxon>
        <taxon>Bacillati</taxon>
        <taxon>Actinomycetota</taxon>
        <taxon>Actinomycetes</taxon>
        <taxon>Mycobacteriales</taxon>
        <taxon>Corynebacteriaceae</taxon>
        <taxon>Corynebacterium</taxon>
    </lineage>
</organism>
<evidence type="ECO:0000313" key="8">
    <source>
        <dbReference type="EMBL" id="MCJ7859323.1"/>
    </source>
</evidence>
<accession>A0A9X1WJ05</accession>
<dbReference type="InterPro" id="IPR004843">
    <property type="entry name" value="Calcineurin-like_PHP"/>
</dbReference>
<dbReference type="PANTHER" id="PTHR30337">
    <property type="entry name" value="COMPONENT OF ATP-DEPENDENT DSDNA EXONUCLEASE"/>
    <property type="match status" value="1"/>
</dbReference>
<gene>
    <name evidence="8" type="ORF">MUN33_11470</name>
</gene>
<feature type="domain" description="Calcineurin-like phosphoesterase" evidence="7">
    <location>
        <begin position="17"/>
        <end position="235"/>
    </location>
</feature>
<dbReference type="InterPro" id="IPR041796">
    <property type="entry name" value="Mre11_N"/>
</dbReference>
<evidence type="ECO:0000313" key="9">
    <source>
        <dbReference type="Proteomes" id="UP001139207"/>
    </source>
</evidence>
<sequence>MSDSHPRLPDTPDTGVFRFLHTSDWQLGMDRWFLGDEAGPRYREARLAAVERLLEVARSRHCAAVVVAGDVFDDNLVDAVTWRRTVDILRRSPVPVFLLPGNHDPYDAASVYRSKEFDDLAPGVVVLSDSRPRAVQGPAQEPAQDSPQAEIIGAPLLSKYMSADPVAAALAETVARDRDREGDGTGNRPVRILVGHGATDSRTSGDDPAVIDVDAAATACRDGVVDMVALGDTHSVTSLHPDGTVWYSGSPEVTDFREEDGGGESRSGYALLVDVHPGAVDDTGRQGQVSVEEVRTGQWRFLALSAHINGREDVDEWINRLEEIDDKRTTVVKYAVTGSVDLATAAVLDEELDRIAPAFAGLYPRQRLMDLHVVPGDEELADADWPGVVGVAARELADRAVHEDADARDALRLLYRLSAQKGN</sequence>
<evidence type="ECO:0000256" key="1">
    <source>
        <dbReference type="ARBA" id="ARBA00010555"/>
    </source>
</evidence>
<dbReference type="InterPro" id="IPR014577">
    <property type="entry name" value="UCP033093_metalloPase"/>
</dbReference>
<evidence type="ECO:0000256" key="6">
    <source>
        <dbReference type="SAM" id="MobiDB-lite"/>
    </source>
</evidence>
<protein>
    <recommendedName>
        <fullName evidence="2">Nuclease SbcCD subunit D</fullName>
    </recommendedName>
</protein>
<name>A0A9X1WJ05_9CORY</name>
<evidence type="ECO:0000259" key="7">
    <source>
        <dbReference type="Pfam" id="PF00149"/>
    </source>
</evidence>
<keyword evidence="5" id="KW-0269">Exonuclease</keyword>
<dbReference type="SUPFAM" id="SSF56300">
    <property type="entry name" value="Metallo-dependent phosphatases"/>
    <property type="match status" value="1"/>
</dbReference>
<dbReference type="EMBL" id="JALIEA010000017">
    <property type="protein sequence ID" value="MCJ7859323.1"/>
    <property type="molecule type" value="Genomic_DNA"/>
</dbReference>
<dbReference type="PIRSF" id="PIRSF033093">
    <property type="entry name" value="UCP_ML1119"/>
    <property type="match status" value="1"/>
</dbReference>
<evidence type="ECO:0000256" key="2">
    <source>
        <dbReference type="ARBA" id="ARBA00013365"/>
    </source>
</evidence>
<evidence type="ECO:0000256" key="5">
    <source>
        <dbReference type="ARBA" id="ARBA00022839"/>
    </source>
</evidence>
<keyword evidence="9" id="KW-1185">Reference proteome</keyword>
<dbReference type="CDD" id="cd00840">
    <property type="entry name" value="MPP_Mre11_N"/>
    <property type="match status" value="1"/>
</dbReference>
<comment type="similarity">
    <text evidence="1">Belongs to the SbcD family.</text>
</comment>
<evidence type="ECO:0000256" key="3">
    <source>
        <dbReference type="ARBA" id="ARBA00022722"/>
    </source>
</evidence>
<dbReference type="GO" id="GO:0004527">
    <property type="term" value="F:exonuclease activity"/>
    <property type="evidence" value="ECO:0007669"/>
    <property type="project" value="UniProtKB-KW"/>
</dbReference>